<accession>X5H5L4</accession>
<dbReference type="AlphaFoldDB" id="X5H5L4"/>
<dbReference type="HOGENOM" id="CLU_3098029_0_0_0"/>
<dbReference type="Proteomes" id="UP000002208">
    <property type="component" value="Chromosome"/>
</dbReference>
<name>X5H5L4_DEIDV</name>
<dbReference type="PaxDb" id="546414-Deide_23316"/>
<evidence type="ECO:0000313" key="1">
    <source>
        <dbReference type="EMBL" id="AHX26540.1"/>
    </source>
</evidence>
<sequence>MRSLHADALRAAELLRALGYVDGIQPYMDDPTEWHGAHLLHLRRLLPGKLE</sequence>
<dbReference type="RefSeq" id="WP_162485472.1">
    <property type="nucleotide sequence ID" value="NC_012526.1"/>
</dbReference>
<dbReference type="EMBL" id="CP001114">
    <property type="protein sequence ID" value="AHX26540.1"/>
    <property type="molecule type" value="Genomic_DNA"/>
</dbReference>
<organism evidence="1 2">
    <name type="scientific">Deinococcus deserti (strain DSM 17065 / CIP 109153 / LMG 22923 / VCD115)</name>
    <dbReference type="NCBI Taxonomy" id="546414"/>
    <lineage>
        <taxon>Bacteria</taxon>
        <taxon>Thermotogati</taxon>
        <taxon>Deinococcota</taxon>
        <taxon>Deinococci</taxon>
        <taxon>Deinococcales</taxon>
        <taxon>Deinococcaceae</taxon>
        <taxon>Deinococcus</taxon>
    </lineage>
</organism>
<gene>
    <name evidence="1" type="ordered locus">Deide_23316</name>
</gene>
<reference evidence="1 2" key="1">
    <citation type="journal article" date="2009" name="PLoS Genet.">
        <title>Alliance of proteomics and genomics to unravel the specificities of Sahara bacterium Deinococcus deserti.</title>
        <authorList>
            <person name="de Groot A."/>
            <person name="Dulermo R."/>
            <person name="Ortet P."/>
            <person name="Blanchard L."/>
            <person name="Guerin P."/>
            <person name="Fernandez B."/>
            <person name="Vacherie B."/>
            <person name="Dossat C."/>
            <person name="Jolivet E."/>
            <person name="Siguier P."/>
            <person name="Chandler M."/>
            <person name="Barakat M."/>
            <person name="Dedieu A."/>
            <person name="Barbe V."/>
            <person name="Heulin T."/>
            <person name="Sommer S."/>
            <person name="Achouak W."/>
            <person name="Armengaud J."/>
        </authorList>
    </citation>
    <scope>NUCLEOTIDE SEQUENCE [LARGE SCALE GENOMIC DNA]</scope>
    <source>
        <strain evidence="2">DSM 17065 / CIP 109153 / LMG 22923 / VCD115</strain>
    </source>
</reference>
<keyword evidence="2" id="KW-1185">Reference proteome</keyword>
<proteinExistence type="predicted"/>
<dbReference type="KEGG" id="ddr:Deide_23316"/>
<protein>
    <submittedName>
        <fullName evidence="1">Uncharacterized protein</fullName>
    </submittedName>
</protein>
<dbReference type="STRING" id="546414.Deide_23316"/>
<evidence type="ECO:0000313" key="2">
    <source>
        <dbReference type="Proteomes" id="UP000002208"/>
    </source>
</evidence>